<feature type="domain" description="Ciliary microtubule inner protein 2A-C-like" evidence="7">
    <location>
        <begin position="13"/>
        <end position="50"/>
    </location>
</feature>
<name>A0ABM4FKL2_9AVES</name>
<keyword evidence="3" id="KW-0206">Cytoskeleton</keyword>
<dbReference type="InterPro" id="IPR018902">
    <property type="entry name" value="CMI2A-C-like_dom"/>
</dbReference>
<accession>A0ABM4FKL2</accession>
<gene>
    <name evidence="9" type="primary">CIMIP2A</name>
</gene>
<keyword evidence="8" id="KW-1185">Reference proteome</keyword>
<evidence type="ECO:0000313" key="9">
    <source>
        <dbReference type="RefSeq" id="XP_067165477.1"/>
    </source>
</evidence>
<evidence type="ECO:0000259" key="7">
    <source>
        <dbReference type="Pfam" id="PF10629"/>
    </source>
</evidence>
<feature type="domain" description="Ciliary microtubule inner protein 2A-C-like" evidence="7">
    <location>
        <begin position="369"/>
        <end position="401"/>
    </location>
</feature>
<dbReference type="GeneID" id="106493022"/>
<feature type="region of interest" description="Disordered" evidence="6">
    <location>
        <begin position="150"/>
        <end position="195"/>
    </location>
</feature>
<organism evidence="8 9">
    <name type="scientific">Apteryx mantelli</name>
    <name type="common">North Island brown kiwi</name>
    <dbReference type="NCBI Taxonomy" id="2696672"/>
    <lineage>
        <taxon>Eukaryota</taxon>
        <taxon>Metazoa</taxon>
        <taxon>Chordata</taxon>
        <taxon>Craniata</taxon>
        <taxon>Vertebrata</taxon>
        <taxon>Euteleostomi</taxon>
        <taxon>Archelosauria</taxon>
        <taxon>Archosauria</taxon>
        <taxon>Dinosauria</taxon>
        <taxon>Saurischia</taxon>
        <taxon>Theropoda</taxon>
        <taxon>Coelurosauria</taxon>
        <taxon>Aves</taxon>
        <taxon>Palaeognathae</taxon>
        <taxon>Apterygiformes</taxon>
        <taxon>Apterygidae</taxon>
        <taxon>Apteryx</taxon>
    </lineage>
</organism>
<proteinExistence type="inferred from homology"/>
<reference evidence="9" key="1">
    <citation type="submission" date="2025-08" db="UniProtKB">
        <authorList>
            <consortium name="RefSeq"/>
        </authorList>
    </citation>
    <scope>IDENTIFICATION</scope>
    <source>
        <tissue evidence="9">Blood</tissue>
    </source>
</reference>
<evidence type="ECO:0000256" key="3">
    <source>
        <dbReference type="ARBA" id="ARBA00023212"/>
    </source>
</evidence>
<dbReference type="PANTHER" id="PTHR47299:SF1">
    <property type="entry name" value="PROTEIN FAM166A"/>
    <property type="match status" value="1"/>
</dbReference>
<evidence type="ECO:0000256" key="1">
    <source>
        <dbReference type="ARBA" id="ARBA00004430"/>
    </source>
</evidence>
<evidence type="ECO:0000256" key="5">
    <source>
        <dbReference type="ARBA" id="ARBA00035661"/>
    </source>
</evidence>
<comment type="similarity">
    <text evidence="5">Belongs to the CIMIP2 family.</text>
</comment>
<evidence type="ECO:0000256" key="2">
    <source>
        <dbReference type="ARBA" id="ARBA00022490"/>
    </source>
</evidence>
<evidence type="ECO:0000256" key="6">
    <source>
        <dbReference type="SAM" id="MobiDB-lite"/>
    </source>
</evidence>
<protein>
    <submittedName>
        <fullName evidence="9">Ciliary microtubule inner protein 2A</fullName>
    </submittedName>
</protein>
<sequence>MAAARKNSLFPPDPHYIPGYEGFVPQYGFQFGETFGKTTFRLLTDPNVRKSSHSLLAPLHKLRFIEDFSGTKREVPDYIPAHPARPSLQSLNPQGSAPGSQHTVAGGFFFFLPSGQRQRTLSLTDSSKASERTPRLTWGLFGGDFSSTKAAAGASLPDPALEPRAPAPRQGPVEERHAPTHVGPGDAAPSCERSGCVPSHPGLRLAYEYEQRISPQPAATPKASEENEGRLPDVTVAGGQAKKGGACQPDSACGQGWRSFPCIPEIKRPVKIEGATLPAVAEPVDAESCNWLPRLDVPNAIQQKAISGYTGYIPRYTWITGVGYIQGVKDAMSEFDRNQFLLRNPVCEFGKRLSQTHWPNSRIYTSAGLIPFYTGFVPTLRHSYALTFGNSTRKAYQKEKRRQACALRKKL</sequence>
<keyword evidence="4" id="KW-0966">Cell projection</keyword>
<dbReference type="Pfam" id="PF10629">
    <property type="entry name" value="CMI2B-like"/>
    <property type="match status" value="2"/>
</dbReference>
<dbReference type="InterPro" id="IPR052683">
    <property type="entry name" value="CIMIP2A"/>
</dbReference>
<comment type="subcellular location">
    <subcellularLocation>
        <location evidence="1">Cytoplasm</location>
        <location evidence="1">Cytoskeleton</location>
        <location evidence="1">Cilium axoneme</location>
    </subcellularLocation>
</comment>
<evidence type="ECO:0000313" key="8">
    <source>
        <dbReference type="Proteomes" id="UP001652627"/>
    </source>
</evidence>
<dbReference type="Proteomes" id="UP001652627">
    <property type="component" value="Chromosome 21"/>
</dbReference>
<keyword evidence="2" id="KW-0963">Cytoplasm</keyword>
<evidence type="ECO:0000256" key="4">
    <source>
        <dbReference type="ARBA" id="ARBA00023273"/>
    </source>
</evidence>
<dbReference type="RefSeq" id="XP_067165477.1">
    <property type="nucleotide sequence ID" value="XM_067309376.1"/>
</dbReference>
<dbReference type="PANTHER" id="PTHR47299">
    <property type="entry name" value="PROTEIN FAM166A"/>
    <property type="match status" value="1"/>
</dbReference>